<gene>
    <name evidence="1" type="ORF">NBG4_790006</name>
</gene>
<sequence length="36" mass="4030">MRVTRSLCPENSGLSRMMVAEQTSIDFVKIPAMRSS</sequence>
<protein>
    <submittedName>
        <fullName evidence="1">Uncharacterized protein</fullName>
    </submittedName>
</protein>
<dbReference type="EMBL" id="OUUY01000129">
    <property type="protein sequence ID" value="SPQ01895.1"/>
    <property type="molecule type" value="Genomic_DNA"/>
</dbReference>
<dbReference type="AlphaFoldDB" id="A0A2U3QKK0"/>
<dbReference type="Proteomes" id="UP000245125">
    <property type="component" value="Unassembled WGS sequence"/>
</dbReference>
<evidence type="ECO:0000313" key="1">
    <source>
        <dbReference type="EMBL" id="SPQ01895.1"/>
    </source>
</evidence>
<keyword evidence="2" id="KW-1185">Reference proteome</keyword>
<organism evidence="1 2">
    <name type="scientific">Candidatus Sulfobium mesophilum</name>
    <dbReference type="NCBI Taxonomy" id="2016548"/>
    <lineage>
        <taxon>Bacteria</taxon>
        <taxon>Pseudomonadati</taxon>
        <taxon>Nitrospirota</taxon>
        <taxon>Nitrospiria</taxon>
        <taxon>Nitrospirales</taxon>
        <taxon>Nitrospiraceae</taxon>
        <taxon>Candidatus Sulfobium</taxon>
    </lineage>
</organism>
<reference evidence="2" key="1">
    <citation type="submission" date="2018-03" db="EMBL/GenBank/DDBJ databases">
        <authorList>
            <person name="Zecchin S."/>
        </authorList>
    </citation>
    <scope>NUCLEOTIDE SEQUENCE [LARGE SCALE GENOMIC DNA]</scope>
</reference>
<accession>A0A2U3QKK0</accession>
<proteinExistence type="predicted"/>
<evidence type="ECO:0000313" key="2">
    <source>
        <dbReference type="Proteomes" id="UP000245125"/>
    </source>
</evidence>
<name>A0A2U3QKK0_9BACT</name>